<dbReference type="NCBIfam" id="NF008439">
    <property type="entry name" value="PRK11282.1"/>
    <property type="match status" value="1"/>
</dbReference>
<dbReference type="OrthoDB" id="9811557at2"/>
<dbReference type="InterPro" id="IPR016169">
    <property type="entry name" value="FAD-bd_PCMH_sub2"/>
</dbReference>
<keyword evidence="5" id="KW-1185">Reference proteome</keyword>
<organism evidence="4 5">
    <name type="scientific">Pigmentiphaga aceris</name>
    <dbReference type="NCBI Taxonomy" id="1940612"/>
    <lineage>
        <taxon>Bacteria</taxon>
        <taxon>Pseudomonadati</taxon>
        <taxon>Pseudomonadota</taxon>
        <taxon>Betaproteobacteria</taxon>
        <taxon>Burkholderiales</taxon>
        <taxon>Alcaligenaceae</taxon>
        <taxon>Pigmentiphaga</taxon>
    </lineage>
</organism>
<dbReference type="PANTHER" id="PTHR11748:SF103">
    <property type="entry name" value="GLYCOLATE OXIDASE SUBUNIT GLCE"/>
    <property type="match status" value="1"/>
</dbReference>
<dbReference type="EMBL" id="CP043046">
    <property type="protein sequence ID" value="QEI07913.1"/>
    <property type="molecule type" value="Genomic_DNA"/>
</dbReference>
<gene>
    <name evidence="4" type="primary">glcE</name>
    <name evidence="4" type="ORF">FXN63_20260</name>
</gene>
<dbReference type="PROSITE" id="PS51387">
    <property type="entry name" value="FAD_PCMH"/>
    <property type="match status" value="1"/>
</dbReference>
<feature type="domain" description="FAD-binding PCMH-type" evidence="3">
    <location>
        <begin position="1"/>
        <end position="170"/>
    </location>
</feature>
<dbReference type="SUPFAM" id="SSF56176">
    <property type="entry name" value="FAD-binding/transporter-associated domain-like"/>
    <property type="match status" value="1"/>
</dbReference>
<keyword evidence="4" id="KW-0560">Oxidoreductase</keyword>
<dbReference type="GO" id="GO:0019154">
    <property type="term" value="F:glycolate dehydrogenase activity"/>
    <property type="evidence" value="ECO:0007669"/>
    <property type="project" value="UniProtKB-EC"/>
</dbReference>
<evidence type="ECO:0000259" key="3">
    <source>
        <dbReference type="PROSITE" id="PS51387"/>
    </source>
</evidence>
<dbReference type="InterPro" id="IPR036318">
    <property type="entry name" value="FAD-bd_PCMH-like_sf"/>
</dbReference>
<dbReference type="RefSeq" id="WP_148816960.1">
    <property type="nucleotide sequence ID" value="NZ_CP043046.1"/>
</dbReference>
<dbReference type="SUPFAM" id="SSF55103">
    <property type="entry name" value="FAD-linked oxidases, C-terminal domain"/>
    <property type="match status" value="1"/>
</dbReference>
<keyword evidence="1" id="KW-0285">Flavoprotein</keyword>
<dbReference type="PANTHER" id="PTHR11748">
    <property type="entry name" value="D-LACTATE DEHYDROGENASE"/>
    <property type="match status" value="1"/>
</dbReference>
<dbReference type="Proteomes" id="UP000325161">
    <property type="component" value="Chromosome"/>
</dbReference>
<proteinExistence type="predicted"/>
<sequence>MDSLLSDLRARVILAQASGKPVSIHGGGTKDFLGMKGTGTALDMSQYAGIVSYEPTELVVTARAGTTLVELESLLAENGQMLAFEPPHFGPGATLGGCIATGLSGPRRAAAGSARDFVLGVKLLDAHGRMLTFGGEVMKNVAGYDVSRILTGSLGMLGVMLEVSVKVLPRPERELTLRYAMLEAAAIERLAAWGAQPLPITASSWVAADGGGELRIRLSGSPSAVDSGRARLGGDVVPAAEADAWWQSLREQTLPFFAARPLWRVSVPPVTPPLALGDTVIEWNGGQRWVSTTQPAEAVRSAAAALGGHATLFRPESIDEARRVGVFHPLDPVVEGIHRRLKSEFDPQGIFNPGRMYSYL</sequence>
<accession>A0A5C0B2E2</accession>
<dbReference type="EC" id="1.1.99.14" evidence="4"/>
<reference evidence="4 5" key="1">
    <citation type="submission" date="2019-08" db="EMBL/GenBank/DDBJ databases">
        <title>Amphibian skin-associated Pigmentiphaga: genome sequence and occurrence across geography and hosts.</title>
        <authorList>
            <person name="Bletz M.C."/>
            <person name="Bunk B."/>
            <person name="Sproeer C."/>
            <person name="Biwer P."/>
            <person name="Reiter S."/>
            <person name="Rabemananjara F.C.E."/>
            <person name="Schulz S."/>
            <person name="Overmann J."/>
            <person name="Vences M."/>
        </authorList>
    </citation>
    <scope>NUCLEOTIDE SEQUENCE [LARGE SCALE GENOMIC DNA]</scope>
    <source>
        <strain evidence="4 5">Mada1488</strain>
    </source>
</reference>
<dbReference type="GO" id="GO:0071949">
    <property type="term" value="F:FAD binding"/>
    <property type="evidence" value="ECO:0007669"/>
    <property type="project" value="InterPro"/>
</dbReference>
<dbReference type="KEGG" id="pacr:FXN63_20260"/>
<dbReference type="InterPro" id="IPR006094">
    <property type="entry name" value="Oxid_FAD_bind_N"/>
</dbReference>
<evidence type="ECO:0000256" key="1">
    <source>
        <dbReference type="ARBA" id="ARBA00022630"/>
    </source>
</evidence>
<evidence type="ECO:0000313" key="4">
    <source>
        <dbReference type="EMBL" id="QEI07913.1"/>
    </source>
</evidence>
<dbReference type="AlphaFoldDB" id="A0A5C0B2E2"/>
<dbReference type="InterPro" id="IPR016166">
    <property type="entry name" value="FAD-bd_PCMH"/>
</dbReference>
<dbReference type="Pfam" id="PF01565">
    <property type="entry name" value="FAD_binding_4"/>
    <property type="match status" value="1"/>
</dbReference>
<evidence type="ECO:0000313" key="5">
    <source>
        <dbReference type="Proteomes" id="UP000325161"/>
    </source>
</evidence>
<dbReference type="InterPro" id="IPR016164">
    <property type="entry name" value="FAD-linked_Oxase-like_C"/>
</dbReference>
<keyword evidence="2" id="KW-0274">FAD</keyword>
<evidence type="ECO:0000256" key="2">
    <source>
        <dbReference type="ARBA" id="ARBA00022827"/>
    </source>
</evidence>
<protein>
    <submittedName>
        <fullName evidence="4">Glycolate oxidase subunit GlcE</fullName>
        <ecNumber evidence="4">1.1.99.14</ecNumber>
    </submittedName>
</protein>
<dbReference type="Gene3D" id="3.30.465.10">
    <property type="match status" value="1"/>
</dbReference>
<name>A0A5C0B2E2_9BURK</name>